<dbReference type="GO" id="GO:0003677">
    <property type="term" value="F:DNA binding"/>
    <property type="evidence" value="ECO:0007669"/>
    <property type="project" value="InterPro"/>
</dbReference>
<gene>
    <name evidence="2" type="ORF">LCGC14_1954430</name>
</gene>
<comment type="caution">
    <text evidence="2">The sequence shown here is derived from an EMBL/GenBank/DDBJ whole genome shotgun (WGS) entry which is preliminary data.</text>
</comment>
<dbReference type="InterPro" id="IPR010093">
    <property type="entry name" value="SinI_DNA-bd"/>
</dbReference>
<reference evidence="2" key="1">
    <citation type="journal article" date="2015" name="Nature">
        <title>Complex archaea that bridge the gap between prokaryotes and eukaryotes.</title>
        <authorList>
            <person name="Spang A."/>
            <person name="Saw J.H."/>
            <person name="Jorgensen S.L."/>
            <person name="Zaremba-Niedzwiedzka K."/>
            <person name="Martijn J."/>
            <person name="Lind A.E."/>
            <person name="van Eijk R."/>
            <person name="Schleper C."/>
            <person name="Guy L."/>
            <person name="Ettema T.J."/>
        </authorList>
    </citation>
    <scope>NUCLEOTIDE SEQUENCE</scope>
</reference>
<dbReference type="EMBL" id="LAZR01021397">
    <property type="protein sequence ID" value="KKL85469.1"/>
    <property type="molecule type" value="Genomic_DNA"/>
</dbReference>
<name>A0A0F9FGF5_9ZZZZ</name>
<feature type="domain" description="Helix-turn-helix" evidence="1">
    <location>
        <begin position="10"/>
        <end position="59"/>
    </location>
</feature>
<evidence type="ECO:0000259" key="1">
    <source>
        <dbReference type="Pfam" id="PF12728"/>
    </source>
</evidence>
<proteinExistence type="predicted"/>
<sequence length="64" mass="6851">MVTEQAEPLLLTTKAAAARLSLAESTLRSLLASGEIESIAIGRSRRIPADALDAYVQRLRAEQG</sequence>
<organism evidence="2">
    <name type="scientific">marine sediment metagenome</name>
    <dbReference type="NCBI Taxonomy" id="412755"/>
    <lineage>
        <taxon>unclassified sequences</taxon>
        <taxon>metagenomes</taxon>
        <taxon>ecological metagenomes</taxon>
    </lineage>
</organism>
<dbReference type="Pfam" id="PF12728">
    <property type="entry name" value="HTH_17"/>
    <property type="match status" value="1"/>
</dbReference>
<dbReference type="NCBIfam" id="TIGR01764">
    <property type="entry name" value="excise"/>
    <property type="match status" value="1"/>
</dbReference>
<evidence type="ECO:0000313" key="2">
    <source>
        <dbReference type="EMBL" id="KKL85469.1"/>
    </source>
</evidence>
<accession>A0A0F9FGF5</accession>
<dbReference type="AlphaFoldDB" id="A0A0F9FGF5"/>
<dbReference type="InterPro" id="IPR041657">
    <property type="entry name" value="HTH_17"/>
</dbReference>
<protein>
    <recommendedName>
        <fullName evidence="1">Helix-turn-helix domain-containing protein</fullName>
    </recommendedName>
</protein>